<dbReference type="RefSeq" id="XP_019619001.1">
    <property type="nucleotide sequence ID" value="XM_019763442.1"/>
</dbReference>
<keyword evidence="9" id="KW-0472">Membrane</keyword>
<protein>
    <recommendedName>
        <fullName evidence="11">Beta-1,4-galactosyltransferase</fullName>
        <ecNumber evidence="11">2.4.1.-</ecNumber>
    </recommendedName>
</protein>
<keyword evidence="5 11" id="KW-0808">Transferase</keyword>
<keyword evidence="6" id="KW-0812">Transmembrane</keyword>
<dbReference type="GeneID" id="109465953"/>
<feature type="domain" description="Galactosyltransferase C-terminal" evidence="13">
    <location>
        <begin position="224"/>
        <end position="301"/>
    </location>
</feature>
<feature type="domain" description="Galactosyltransferase N-terminal" evidence="14">
    <location>
        <begin position="113"/>
        <end position="219"/>
    </location>
</feature>
<evidence type="ECO:0000256" key="4">
    <source>
        <dbReference type="ARBA" id="ARBA00022676"/>
    </source>
</evidence>
<evidence type="ECO:0000256" key="8">
    <source>
        <dbReference type="ARBA" id="ARBA00022989"/>
    </source>
</evidence>
<dbReference type="OrthoDB" id="10038994at2759"/>
<evidence type="ECO:0000313" key="15">
    <source>
        <dbReference type="Proteomes" id="UP000515135"/>
    </source>
</evidence>
<evidence type="ECO:0000259" key="14">
    <source>
        <dbReference type="Pfam" id="PF13733"/>
    </source>
</evidence>
<name>A0A6P4YP81_BRABE</name>
<sequence length="359" mass="41629">MVRLTRCFSRRRWNVVLLLALSAILILRLLHQRSEKRLLKSQGLKGPDFPDQNNTSWAERKIDSFKTIMSAFQDDQSSEEEDDILETTPPSNETNEEEEESDFFGDEWMGMLDNVLVGGRWAPDAKAGGSSEKIAIVVPYRSRRDHLKMFLFYMHPFLQRQGRHYGIYVVGQRGVEHRFCKGILYNMGFISVLKDDSYDCIIFHDVDLIPEDYRNEYTCGDTPRHLSVAVDTFNYTLPHEKIFGGVVAMTPAQYRLLNGYSNRFCGWGGEDDDMYNRLVKHKLQVSRPEKDVGRYTMFEHRGTPENKNRFSLLETSDLRANKDGLNSVGKTRAKITSMSRQPLFTHIVVSVAKQRRWKH</sequence>
<feature type="compositionally biased region" description="Acidic residues" evidence="12">
    <location>
        <begin position="76"/>
        <end position="85"/>
    </location>
</feature>
<dbReference type="GO" id="GO:0005975">
    <property type="term" value="P:carbohydrate metabolic process"/>
    <property type="evidence" value="ECO:0007669"/>
    <property type="project" value="InterPro"/>
</dbReference>
<dbReference type="InterPro" id="IPR027791">
    <property type="entry name" value="Galactosyl_T_C"/>
</dbReference>
<keyword evidence="10 11" id="KW-0325">Glycoprotein</keyword>
<dbReference type="RefSeq" id="XP_019619002.1">
    <property type="nucleotide sequence ID" value="XM_019763443.1"/>
</dbReference>
<evidence type="ECO:0000256" key="9">
    <source>
        <dbReference type="ARBA" id="ARBA00023136"/>
    </source>
</evidence>
<dbReference type="KEGG" id="bbel:109465953"/>
<dbReference type="InterPro" id="IPR029044">
    <property type="entry name" value="Nucleotide-diphossugar_trans"/>
</dbReference>
<evidence type="ECO:0000259" key="13">
    <source>
        <dbReference type="Pfam" id="PF02709"/>
    </source>
</evidence>
<dbReference type="Pfam" id="PF02709">
    <property type="entry name" value="Glyco_transf_7C"/>
    <property type="match status" value="1"/>
</dbReference>
<evidence type="ECO:0000256" key="5">
    <source>
        <dbReference type="ARBA" id="ARBA00022679"/>
    </source>
</evidence>
<gene>
    <name evidence="16 17" type="primary">LOC109465953</name>
</gene>
<dbReference type="Proteomes" id="UP000515135">
    <property type="component" value="Unplaced"/>
</dbReference>
<dbReference type="PRINTS" id="PR02050">
    <property type="entry name" value="B14GALTRFASE"/>
</dbReference>
<evidence type="ECO:0000256" key="6">
    <source>
        <dbReference type="ARBA" id="ARBA00022692"/>
    </source>
</evidence>
<dbReference type="EC" id="2.4.1.-" evidence="11"/>
<organism evidence="15 16">
    <name type="scientific">Branchiostoma belcheri</name>
    <name type="common">Amphioxus</name>
    <dbReference type="NCBI Taxonomy" id="7741"/>
    <lineage>
        <taxon>Eukaryota</taxon>
        <taxon>Metazoa</taxon>
        <taxon>Chordata</taxon>
        <taxon>Cephalochordata</taxon>
        <taxon>Leptocardii</taxon>
        <taxon>Amphioxiformes</taxon>
        <taxon>Branchiostomatidae</taxon>
        <taxon>Branchiostoma</taxon>
    </lineage>
</organism>
<evidence type="ECO:0000256" key="3">
    <source>
        <dbReference type="ARBA" id="ARBA00005735"/>
    </source>
</evidence>
<dbReference type="AlphaFoldDB" id="A0A6P4YP81"/>
<comment type="function">
    <text evidence="11">Catalyses the transfer of galactose onto proteins or lipids.</text>
</comment>
<dbReference type="CDD" id="cd00899">
    <property type="entry name" value="b4GalT"/>
    <property type="match status" value="1"/>
</dbReference>
<keyword evidence="8" id="KW-1133">Transmembrane helix</keyword>
<evidence type="ECO:0000313" key="16">
    <source>
        <dbReference type="RefSeq" id="XP_019619001.1"/>
    </source>
</evidence>
<comment type="subcellular location">
    <subcellularLocation>
        <location evidence="1">Membrane</location>
        <topology evidence="1">Single-pass type II membrane protein</topology>
    </subcellularLocation>
</comment>
<dbReference type="PANTHER" id="PTHR19300:SF57">
    <property type="entry name" value="BETA-1,4-N-ACETYLGALACTOSAMINYLTRANSFERASE"/>
    <property type="match status" value="1"/>
</dbReference>
<feature type="region of interest" description="Disordered" evidence="12">
    <location>
        <begin position="73"/>
        <end position="102"/>
    </location>
</feature>
<dbReference type="Gene3D" id="3.90.550.10">
    <property type="entry name" value="Spore Coat Polysaccharide Biosynthesis Protein SpsA, Chain A"/>
    <property type="match status" value="1"/>
</dbReference>
<keyword evidence="7 11" id="KW-0735">Signal-anchor</keyword>
<dbReference type="Pfam" id="PF13733">
    <property type="entry name" value="Glyco_transf_7N"/>
    <property type="match status" value="1"/>
</dbReference>
<dbReference type="PANTHER" id="PTHR19300">
    <property type="entry name" value="BETA-1,4-GALACTOSYLTRANSFERASE"/>
    <property type="match status" value="1"/>
</dbReference>
<dbReference type="GO" id="GO:0008378">
    <property type="term" value="F:galactosyltransferase activity"/>
    <property type="evidence" value="ECO:0007669"/>
    <property type="project" value="TreeGrafter"/>
</dbReference>
<evidence type="ECO:0000256" key="10">
    <source>
        <dbReference type="ARBA" id="ARBA00023180"/>
    </source>
</evidence>
<dbReference type="GO" id="GO:0016020">
    <property type="term" value="C:membrane"/>
    <property type="evidence" value="ECO:0007669"/>
    <property type="project" value="UniProtKB-SubCell"/>
</dbReference>
<comment type="pathway">
    <text evidence="2 11">Protein modification; protein glycosylation.</text>
</comment>
<evidence type="ECO:0000256" key="12">
    <source>
        <dbReference type="SAM" id="MobiDB-lite"/>
    </source>
</evidence>
<accession>A0A6P4YP81</accession>
<dbReference type="InterPro" id="IPR027995">
    <property type="entry name" value="Galactosyl_T_N"/>
</dbReference>
<evidence type="ECO:0000313" key="17">
    <source>
        <dbReference type="RefSeq" id="XP_019619002.1"/>
    </source>
</evidence>
<keyword evidence="4 11" id="KW-0328">Glycosyltransferase</keyword>
<comment type="similarity">
    <text evidence="3 11">Belongs to the glycosyltransferase 7 family.</text>
</comment>
<keyword evidence="15" id="KW-1185">Reference proteome</keyword>
<proteinExistence type="inferred from homology"/>
<dbReference type="UniPathway" id="UPA00378"/>
<evidence type="ECO:0000256" key="7">
    <source>
        <dbReference type="ARBA" id="ARBA00022968"/>
    </source>
</evidence>
<dbReference type="InterPro" id="IPR003859">
    <property type="entry name" value="Galactosyl_T"/>
</dbReference>
<evidence type="ECO:0000256" key="11">
    <source>
        <dbReference type="RuleBase" id="RU368121"/>
    </source>
</evidence>
<evidence type="ECO:0000256" key="2">
    <source>
        <dbReference type="ARBA" id="ARBA00004922"/>
    </source>
</evidence>
<dbReference type="SUPFAM" id="SSF53448">
    <property type="entry name" value="Nucleotide-diphospho-sugar transferases"/>
    <property type="match status" value="1"/>
</dbReference>
<dbReference type="GO" id="GO:0005794">
    <property type="term" value="C:Golgi apparatus"/>
    <property type="evidence" value="ECO:0007669"/>
    <property type="project" value="TreeGrafter"/>
</dbReference>
<evidence type="ECO:0000256" key="1">
    <source>
        <dbReference type="ARBA" id="ARBA00004606"/>
    </source>
</evidence>
<reference evidence="16 17" key="1">
    <citation type="submission" date="2025-04" db="UniProtKB">
        <authorList>
            <consortium name="RefSeq"/>
        </authorList>
    </citation>
    <scope>IDENTIFICATION</scope>
    <source>
        <tissue evidence="16 17">Gonad</tissue>
    </source>
</reference>